<reference evidence="1 2" key="1">
    <citation type="submission" date="2018-03" db="EMBL/GenBank/DDBJ databases">
        <title>Whole genome sequencing of Histamine producing bacteria.</title>
        <authorList>
            <person name="Butler K."/>
        </authorList>
    </citation>
    <scope>NUCLEOTIDE SEQUENCE [LARGE SCALE GENOMIC DNA]</scope>
    <source>
        <strain evidence="1 2">DSM 23343</strain>
    </source>
</reference>
<dbReference type="RefSeq" id="WP_065190000.1">
    <property type="nucleotide sequence ID" value="NZ_LZFB01000013.1"/>
</dbReference>
<comment type="caution">
    <text evidence="1">The sequence shown here is derived from an EMBL/GenBank/DDBJ whole genome shotgun (WGS) entry which is preliminary data.</text>
</comment>
<evidence type="ECO:0000313" key="1">
    <source>
        <dbReference type="EMBL" id="PSU10066.1"/>
    </source>
</evidence>
<gene>
    <name evidence="1" type="ORF">C0W81_04910</name>
</gene>
<name>A0A2T3I0Q7_9GAMM</name>
<evidence type="ECO:0000313" key="2">
    <source>
        <dbReference type="Proteomes" id="UP000241858"/>
    </source>
</evidence>
<dbReference type="AlphaFoldDB" id="A0A2T3I0Q7"/>
<dbReference type="Proteomes" id="UP000241858">
    <property type="component" value="Unassembled WGS sequence"/>
</dbReference>
<protein>
    <submittedName>
        <fullName evidence="1">Uncharacterized protein</fullName>
    </submittedName>
</protein>
<sequence>MNTDLFSTPCKLKPELQQYVDDSDDLAMFRHPLLTSLYCPEMNNYINKAVSAREQHIKDKSLSMQLGIVERPFRLEYLLNKFDELSQLKHLDQWELVSHIWIDSENPSVNLDIWLWLFNHLGTSPSLSDDYFQSLPEQITLYRGGLLNGLSWTNDLTKARWFANRFKPENPEIWQITINKSDVIHFTDERNESEFIVSPKSINHPIRAN</sequence>
<accession>A0A2T3I0Q7</accession>
<dbReference type="EMBL" id="PYLY01000007">
    <property type="protein sequence ID" value="PSU10066.1"/>
    <property type="molecule type" value="Genomic_DNA"/>
</dbReference>
<organism evidence="1 2">
    <name type="scientific">Photobacterium aquimaris</name>
    <dbReference type="NCBI Taxonomy" id="512643"/>
    <lineage>
        <taxon>Bacteria</taxon>
        <taxon>Pseudomonadati</taxon>
        <taxon>Pseudomonadota</taxon>
        <taxon>Gammaproteobacteria</taxon>
        <taxon>Vibrionales</taxon>
        <taxon>Vibrionaceae</taxon>
        <taxon>Photobacterium</taxon>
    </lineage>
</organism>
<proteinExistence type="predicted"/>
<dbReference type="OrthoDB" id="1665845at2"/>